<reference evidence="1 2" key="1">
    <citation type="journal article" date="2013" name="J. Bacteriol.">
        <title>Roles of HynAB and Ech, the only two hydrogenases found in the model sulfate reducer Desulfovibrio gigas.</title>
        <authorList>
            <person name="Morais-Silva F.O."/>
            <person name="Santos C.I."/>
            <person name="Rodrigues R."/>
            <person name="Pereira I.A."/>
            <person name="Rodrigues-Pousada C."/>
        </authorList>
    </citation>
    <scope>NUCLEOTIDE SEQUENCE [LARGE SCALE GENOMIC DNA]</scope>
    <source>
        <strain evidence="2">ATCC 19364 / DSM 1382 / NCIMB 9332 / VKM B-1759</strain>
    </source>
</reference>
<dbReference type="AlphaFoldDB" id="T2GDT4"/>
<dbReference type="InterPro" id="IPR016155">
    <property type="entry name" value="Mopterin_synth/thiamin_S_b"/>
</dbReference>
<dbReference type="InterPro" id="IPR012675">
    <property type="entry name" value="Beta-grasp_dom_sf"/>
</dbReference>
<dbReference type="InterPro" id="IPR003749">
    <property type="entry name" value="ThiS/MoaD-like"/>
</dbReference>
<dbReference type="HOGENOM" id="CLU_114601_5_2_7"/>
<dbReference type="KEGG" id="dgg:DGI_2732"/>
<dbReference type="EMBL" id="CP006585">
    <property type="protein sequence ID" value="AGW14463.1"/>
    <property type="molecule type" value="Genomic_DNA"/>
</dbReference>
<dbReference type="PATRIC" id="fig|1121448.10.peg.2693"/>
<dbReference type="STRING" id="1121448.DGI_2732"/>
<dbReference type="Proteomes" id="UP000016587">
    <property type="component" value="Chromosome"/>
</dbReference>
<keyword evidence="2" id="KW-1185">Reference proteome</keyword>
<sequence>MPIQLKCYASLDTFQPTDGDAFPILPGETLAAVEARLGIPAGEVTLRFVNGRAVEPDAVLQDGDRVGLFPPVGGG</sequence>
<reference evidence="2" key="2">
    <citation type="submission" date="2013-07" db="EMBL/GenBank/DDBJ databases">
        <authorList>
            <person name="Morais-Silva F.O."/>
            <person name="Rezende A.M."/>
            <person name="Pimentel C."/>
            <person name="Resende D.M."/>
            <person name="Santos C.I."/>
            <person name="Clemente C."/>
            <person name="de Oliveira L.M."/>
            <person name="da Silva S.M."/>
            <person name="Costa D.A."/>
            <person name="Varela-Raposo A."/>
            <person name="Horacio E.C.A."/>
            <person name="Matos M."/>
            <person name="Flores O."/>
            <person name="Ruiz J.C."/>
            <person name="Rodrigues-Pousada C."/>
        </authorList>
    </citation>
    <scope>NUCLEOTIDE SEQUENCE [LARGE SCALE GENOMIC DNA]</scope>
    <source>
        <strain evidence="2">ATCC 19364 / DSM 1382 / NCIMB 9332 / VKM B-1759</strain>
    </source>
</reference>
<name>T2GDT4_MEGG1</name>
<dbReference type="eggNOG" id="COG1977">
    <property type="taxonomic scope" value="Bacteria"/>
</dbReference>
<evidence type="ECO:0000313" key="2">
    <source>
        <dbReference type="Proteomes" id="UP000016587"/>
    </source>
</evidence>
<dbReference type="OrthoDB" id="9801945at2"/>
<dbReference type="SUPFAM" id="SSF54285">
    <property type="entry name" value="MoaD/ThiS"/>
    <property type="match status" value="1"/>
</dbReference>
<dbReference type="RefSeq" id="WP_021761485.1">
    <property type="nucleotide sequence ID" value="NC_022444.1"/>
</dbReference>
<proteinExistence type="predicted"/>
<gene>
    <name evidence="1" type="ORF">DGI_2732</name>
</gene>
<dbReference type="Pfam" id="PF02597">
    <property type="entry name" value="ThiS"/>
    <property type="match status" value="1"/>
</dbReference>
<accession>T2GDT4</accession>
<protein>
    <submittedName>
        <fullName evidence="1">Putative thiamine S protein</fullName>
    </submittedName>
</protein>
<organism evidence="1 2">
    <name type="scientific">Megalodesulfovibrio gigas (strain ATCC 19364 / DSM 1382 / NCIMB 9332 / VKM B-1759)</name>
    <name type="common">Desulfovibrio gigas</name>
    <dbReference type="NCBI Taxonomy" id="1121448"/>
    <lineage>
        <taxon>Bacteria</taxon>
        <taxon>Pseudomonadati</taxon>
        <taxon>Thermodesulfobacteriota</taxon>
        <taxon>Desulfovibrionia</taxon>
        <taxon>Desulfovibrionales</taxon>
        <taxon>Desulfovibrionaceae</taxon>
        <taxon>Megalodesulfovibrio</taxon>
    </lineage>
</organism>
<evidence type="ECO:0000313" key="1">
    <source>
        <dbReference type="EMBL" id="AGW14463.1"/>
    </source>
</evidence>
<dbReference type="Gene3D" id="3.10.20.30">
    <property type="match status" value="1"/>
</dbReference>